<sequence length="70" mass="7462">MHADGTISIRINGEHRRVRDGLTLAALVTEIGMAADGVIVERNLEMVPRSTLANVAVQDGDELEIAPSVP</sequence>
<accession>A0A838L6U0</accession>
<dbReference type="EMBL" id="JACEIB010000006">
    <property type="protein sequence ID" value="MBA2934382.1"/>
    <property type="molecule type" value="Genomic_DNA"/>
</dbReference>
<dbReference type="InterPro" id="IPR016155">
    <property type="entry name" value="Mopterin_synth/thiamin_S_b"/>
</dbReference>
<dbReference type="SUPFAM" id="SSF54285">
    <property type="entry name" value="MoaD/ThiS"/>
    <property type="match status" value="1"/>
</dbReference>
<dbReference type="Proteomes" id="UP000570166">
    <property type="component" value="Unassembled WGS sequence"/>
</dbReference>
<protein>
    <submittedName>
        <fullName evidence="1">Sulfur carrier protein ThiS</fullName>
    </submittedName>
</protein>
<evidence type="ECO:0000313" key="1">
    <source>
        <dbReference type="EMBL" id="MBA2934382.1"/>
    </source>
</evidence>
<proteinExistence type="predicted"/>
<dbReference type="Gene3D" id="3.10.20.30">
    <property type="match status" value="1"/>
</dbReference>
<dbReference type="CDD" id="cd00565">
    <property type="entry name" value="Ubl_ThiS"/>
    <property type="match status" value="1"/>
</dbReference>
<organism evidence="1 2">
    <name type="scientific">Sphingomonas chungangi</name>
    <dbReference type="NCBI Taxonomy" id="2683589"/>
    <lineage>
        <taxon>Bacteria</taxon>
        <taxon>Pseudomonadati</taxon>
        <taxon>Pseudomonadota</taxon>
        <taxon>Alphaproteobacteria</taxon>
        <taxon>Sphingomonadales</taxon>
        <taxon>Sphingomonadaceae</taxon>
        <taxon>Sphingomonas</taxon>
    </lineage>
</organism>
<evidence type="ECO:0000313" key="2">
    <source>
        <dbReference type="Proteomes" id="UP000570166"/>
    </source>
</evidence>
<comment type="caution">
    <text evidence="1">The sequence shown here is derived from an EMBL/GenBank/DDBJ whole genome shotgun (WGS) entry which is preliminary data.</text>
</comment>
<dbReference type="AlphaFoldDB" id="A0A838L6U0"/>
<name>A0A838L6U0_9SPHN</name>
<dbReference type="NCBIfam" id="TIGR01683">
    <property type="entry name" value="thiS"/>
    <property type="match status" value="1"/>
</dbReference>
<keyword evidence="2" id="KW-1185">Reference proteome</keyword>
<dbReference type="InterPro" id="IPR003749">
    <property type="entry name" value="ThiS/MoaD-like"/>
</dbReference>
<dbReference type="PANTHER" id="PTHR34472:SF1">
    <property type="entry name" value="SULFUR CARRIER PROTEIN THIS"/>
    <property type="match status" value="1"/>
</dbReference>
<dbReference type="Pfam" id="PF02597">
    <property type="entry name" value="ThiS"/>
    <property type="match status" value="1"/>
</dbReference>
<dbReference type="PANTHER" id="PTHR34472">
    <property type="entry name" value="SULFUR CARRIER PROTEIN THIS"/>
    <property type="match status" value="1"/>
</dbReference>
<dbReference type="InterPro" id="IPR012675">
    <property type="entry name" value="Beta-grasp_dom_sf"/>
</dbReference>
<dbReference type="InterPro" id="IPR010035">
    <property type="entry name" value="Thi_S"/>
</dbReference>
<gene>
    <name evidence="1" type="primary">thiS</name>
    <name evidence="1" type="ORF">HZF05_09750</name>
</gene>
<reference evidence="1 2" key="1">
    <citation type="submission" date="2020-07" db="EMBL/GenBank/DDBJ databases">
        <authorList>
            <person name="Sun Q."/>
        </authorList>
    </citation>
    <scope>NUCLEOTIDE SEQUENCE [LARGE SCALE GENOMIC DNA]</scope>
    <source>
        <strain evidence="1 2">CGMCC 1.13654</strain>
    </source>
</reference>